<dbReference type="EMBL" id="MAVT02000609">
    <property type="protein sequence ID" value="POS74555.1"/>
    <property type="molecule type" value="Genomic_DNA"/>
</dbReference>
<comment type="caution">
    <text evidence="2">The sequence shown here is derived from an EMBL/GenBank/DDBJ whole genome shotgun (WGS) entry which is preliminary data.</text>
</comment>
<dbReference type="AlphaFoldDB" id="A0A2P5HWE2"/>
<protein>
    <submittedName>
        <fullName evidence="2">Uncharacterized protein</fullName>
    </submittedName>
</protein>
<sequence>MSRQTVAQSEERLEDTENHPLTSSSLLYAQIIRRFEGPKMEYFSKFPGEIQQMIWSEAMQKPGCHTFKLVHRVTDVVSEPEDNTWTLDLAVMPSNIDPSLYRWWKSLLWCDRYKQPDDVPEKTSGKKKSQAKAAGKPKVEREKLLRRKLEGADVEKFNIEKANKSDASMSMVDKSHEAFSKLANASFQAGFRKSMIQFEGIQLTVPHGRPDEPYVAAIDVATDLVILEFNRGETARAYAWFDKAGVGALDILNIRRRLSQLKRVAVHYKKSHADASKPGPFQCWCSVADRGRMECDRLKACPVEQAYFLDCLPNLEEFYYVVEVTKVDERRWLEKYRGQYNHPKPDYKIDKCADKNAPKLQLSHFYDTKYEYLQLCPRWMLCFLPDELLCKDIPLDVHWRPRDCLWKTARTYKNDRDHEEFHNPLEQRRNVKFGMLVTFRIHDYERHLEWRL</sequence>
<name>A0A2P5HWE2_DIAHE</name>
<gene>
    <name evidence="2" type="ORF">DHEL01_v207047</name>
</gene>
<dbReference type="Proteomes" id="UP000094444">
    <property type="component" value="Unassembled WGS sequence"/>
</dbReference>
<accession>A0A2P5HWE2</accession>
<dbReference type="InParanoid" id="A0A2P5HWE2"/>
<keyword evidence="3" id="KW-1185">Reference proteome</keyword>
<feature type="region of interest" description="Disordered" evidence="1">
    <location>
        <begin position="117"/>
        <end position="139"/>
    </location>
</feature>
<proteinExistence type="predicted"/>
<evidence type="ECO:0000256" key="1">
    <source>
        <dbReference type="SAM" id="MobiDB-lite"/>
    </source>
</evidence>
<evidence type="ECO:0000313" key="2">
    <source>
        <dbReference type="EMBL" id="POS74555.1"/>
    </source>
</evidence>
<dbReference type="OrthoDB" id="5239911at2759"/>
<organism evidence="2 3">
    <name type="scientific">Diaporthe helianthi</name>
    <dbReference type="NCBI Taxonomy" id="158607"/>
    <lineage>
        <taxon>Eukaryota</taxon>
        <taxon>Fungi</taxon>
        <taxon>Dikarya</taxon>
        <taxon>Ascomycota</taxon>
        <taxon>Pezizomycotina</taxon>
        <taxon>Sordariomycetes</taxon>
        <taxon>Sordariomycetidae</taxon>
        <taxon>Diaporthales</taxon>
        <taxon>Diaporthaceae</taxon>
        <taxon>Diaporthe</taxon>
    </lineage>
</organism>
<reference evidence="2" key="1">
    <citation type="submission" date="2017-09" db="EMBL/GenBank/DDBJ databases">
        <title>Polyketide synthases of a Diaporthe helianthi virulent isolate.</title>
        <authorList>
            <person name="Baroncelli R."/>
        </authorList>
    </citation>
    <scope>NUCLEOTIDE SEQUENCE [LARGE SCALE GENOMIC DNA]</scope>
    <source>
        <strain evidence="2">7/96</strain>
    </source>
</reference>
<evidence type="ECO:0000313" key="3">
    <source>
        <dbReference type="Proteomes" id="UP000094444"/>
    </source>
</evidence>